<evidence type="ECO:0000313" key="2">
    <source>
        <dbReference type="EMBL" id="KAK4221261.1"/>
    </source>
</evidence>
<proteinExistence type="predicted"/>
<keyword evidence="3" id="KW-1185">Reference proteome</keyword>
<dbReference type="AlphaFoldDB" id="A0AAN6YM40"/>
<protein>
    <recommendedName>
        <fullName evidence="4">Ecp2 effector protein domain-containing protein</fullName>
    </recommendedName>
</protein>
<name>A0AAN6YM40_9PEZI</name>
<dbReference type="EMBL" id="MU865567">
    <property type="protein sequence ID" value="KAK4221261.1"/>
    <property type="molecule type" value="Genomic_DNA"/>
</dbReference>
<evidence type="ECO:0000256" key="1">
    <source>
        <dbReference type="SAM" id="SignalP"/>
    </source>
</evidence>
<evidence type="ECO:0008006" key="4">
    <source>
        <dbReference type="Google" id="ProtNLM"/>
    </source>
</evidence>
<reference evidence="2" key="2">
    <citation type="submission" date="2023-05" db="EMBL/GenBank/DDBJ databases">
        <authorList>
            <consortium name="Lawrence Berkeley National Laboratory"/>
            <person name="Steindorff A."/>
            <person name="Hensen N."/>
            <person name="Bonometti L."/>
            <person name="Westerberg I."/>
            <person name="Brannstrom I.O."/>
            <person name="Guillou S."/>
            <person name="Cros-Aarteil S."/>
            <person name="Calhoun S."/>
            <person name="Haridas S."/>
            <person name="Kuo A."/>
            <person name="Mondo S."/>
            <person name="Pangilinan J."/>
            <person name="Riley R."/>
            <person name="Labutti K."/>
            <person name="Andreopoulos B."/>
            <person name="Lipzen A."/>
            <person name="Chen C."/>
            <person name="Yanf M."/>
            <person name="Daum C."/>
            <person name="Ng V."/>
            <person name="Clum A."/>
            <person name="Ohm R."/>
            <person name="Martin F."/>
            <person name="Silar P."/>
            <person name="Natvig D."/>
            <person name="Lalanne C."/>
            <person name="Gautier V."/>
            <person name="Ament-Velasquez S.L."/>
            <person name="Kruys A."/>
            <person name="Hutchinson M.I."/>
            <person name="Powell A.J."/>
            <person name="Barry K."/>
            <person name="Miller A.N."/>
            <person name="Grigoriev I.V."/>
            <person name="Debuchy R."/>
            <person name="Gladieux P."/>
            <person name="Thoren M.H."/>
            <person name="Johannesson H."/>
        </authorList>
    </citation>
    <scope>NUCLEOTIDE SEQUENCE</scope>
    <source>
        <strain evidence="2">CBS 990.96</strain>
    </source>
</reference>
<sequence>MHLTALLPLLAATATSGSTISKRCSPPYDPQWHHGFLPPAPCWQTFDPSCKPYLRKDTQMTIDAPHNLVIVYGIDQWCAADIKEELAREIDGRKTWGYRQTHGRLTLIEGGILVISNMTDANVAKYQALQSYPW</sequence>
<feature type="chain" id="PRO_5042964161" description="Ecp2 effector protein domain-containing protein" evidence="1">
    <location>
        <begin position="18"/>
        <end position="134"/>
    </location>
</feature>
<gene>
    <name evidence="2" type="ORF">QBC38DRAFT_138309</name>
</gene>
<keyword evidence="1" id="KW-0732">Signal</keyword>
<reference evidence="2" key="1">
    <citation type="journal article" date="2023" name="Mol. Phylogenet. Evol.">
        <title>Genome-scale phylogeny and comparative genomics of the fungal order Sordariales.</title>
        <authorList>
            <person name="Hensen N."/>
            <person name="Bonometti L."/>
            <person name="Westerberg I."/>
            <person name="Brannstrom I.O."/>
            <person name="Guillou S."/>
            <person name="Cros-Aarteil S."/>
            <person name="Calhoun S."/>
            <person name="Haridas S."/>
            <person name="Kuo A."/>
            <person name="Mondo S."/>
            <person name="Pangilinan J."/>
            <person name="Riley R."/>
            <person name="LaButti K."/>
            <person name="Andreopoulos B."/>
            <person name="Lipzen A."/>
            <person name="Chen C."/>
            <person name="Yan M."/>
            <person name="Daum C."/>
            <person name="Ng V."/>
            <person name="Clum A."/>
            <person name="Steindorff A."/>
            <person name="Ohm R.A."/>
            <person name="Martin F."/>
            <person name="Silar P."/>
            <person name="Natvig D.O."/>
            <person name="Lalanne C."/>
            <person name="Gautier V."/>
            <person name="Ament-Velasquez S.L."/>
            <person name="Kruys A."/>
            <person name="Hutchinson M.I."/>
            <person name="Powell A.J."/>
            <person name="Barry K."/>
            <person name="Miller A.N."/>
            <person name="Grigoriev I.V."/>
            <person name="Debuchy R."/>
            <person name="Gladieux P."/>
            <person name="Hiltunen Thoren M."/>
            <person name="Johannesson H."/>
        </authorList>
    </citation>
    <scope>NUCLEOTIDE SEQUENCE</scope>
    <source>
        <strain evidence="2">CBS 990.96</strain>
    </source>
</reference>
<evidence type="ECO:0000313" key="3">
    <source>
        <dbReference type="Proteomes" id="UP001301958"/>
    </source>
</evidence>
<comment type="caution">
    <text evidence="2">The sequence shown here is derived from an EMBL/GenBank/DDBJ whole genome shotgun (WGS) entry which is preliminary data.</text>
</comment>
<feature type="signal peptide" evidence="1">
    <location>
        <begin position="1"/>
        <end position="17"/>
    </location>
</feature>
<organism evidence="2 3">
    <name type="scientific">Podospora fimiseda</name>
    <dbReference type="NCBI Taxonomy" id="252190"/>
    <lineage>
        <taxon>Eukaryota</taxon>
        <taxon>Fungi</taxon>
        <taxon>Dikarya</taxon>
        <taxon>Ascomycota</taxon>
        <taxon>Pezizomycotina</taxon>
        <taxon>Sordariomycetes</taxon>
        <taxon>Sordariomycetidae</taxon>
        <taxon>Sordariales</taxon>
        <taxon>Podosporaceae</taxon>
        <taxon>Podospora</taxon>
    </lineage>
</organism>
<accession>A0AAN6YM40</accession>
<dbReference type="Proteomes" id="UP001301958">
    <property type="component" value="Unassembled WGS sequence"/>
</dbReference>